<dbReference type="AlphaFoldDB" id="A0A6N8KYJ4"/>
<proteinExistence type="predicted"/>
<sequence length="457" mass="50016">MIADFMIKYLRLTSIVTLSLSVCFFFASCDKDMSISLNNENIENLNLSSSDTLTAEVATVLMPNIPTSGTGRLLVGKVQQGPIGSLTASSYFRILPYNLSGELPNSAKFDSINLILRPSYGRYSFGDTTKSMTIVAHRLTKALETTTINSSMPGFPNPVYISGASIFGHQNFAYDANALGSVSFLPYMHKRDSVQIRLSDALGAELFQKIKTADYVLNSAANFNDYFKGMVLVPDANSKSIVGFSDTLQVNVNYSYMGTDGLKKTGVKSFQMGDRSVQYNQMDADRSGTMFADLKANRPKPVSQTQGVSFVQGGAGIATKISFPGLAQFMRTPGFAINKAELIIELESSHFGHYIPAQTPILFIANNNIPVNYVMTPFGNSYQTGGYIPGNNTGRRGRYVFNMIQYIRSANDEGAQDKSLFLSLSPSELLRSGNTSILATENNQPLVKLNIVYTKFK</sequence>
<dbReference type="Proteomes" id="UP000435036">
    <property type="component" value="Unassembled WGS sequence"/>
</dbReference>
<reference evidence="1 2" key="1">
    <citation type="submission" date="2019-12" db="EMBL/GenBank/DDBJ databases">
        <authorList>
            <person name="Dong K."/>
        </authorList>
    </citation>
    <scope>NUCLEOTIDE SEQUENCE [LARGE SCALE GENOMIC DNA]</scope>
    <source>
        <strain evidence="1 2">JCM 31225</strain>
    </source>
</reference>
<name>A0A6N8KYJ4_9SPHI</name>
<evidence type="ECO:0000313" key="1">
    <source>
        <dbReference type="EMBL" id="MVZ61789.1"/>
    </source>
</evidence>
<dbReference type="InterPro" id="IPR025366">
    <property type="entry name" value="DUF4270"/>
</dbReference>
<dbReference type="EMBL" id="WSQA01000004">
    <property type="protein sequence ID" value="MVZ61789.1"/>
    <property type="molecule type" value="Genomic_DNA"/>
</dbReference>
<protein>
    <submittedName>
        <fullName evidence="1">DUF4270 family protein</fullName>
    </submittedName>
</protein>
<gene>
    <name evidence="1" type="ORF">GQF63_07150</name>
</gene>
<accession>A0A6N8KYJ4</accession>
<dbReference type="Pfam" id="PF14092">
    <property type="entry name" value="DUF4270"/>
    <property type="match status" value="1"/>
</dbReference>
<comment type="caution">
    <text evidence="1">The sequence shown here is derived from an EMBL/GenBank/DDBJ whole genome shotgun (WGS) entry which is preliminary data.</text>
</comment>
<organism evidence="1 2">
    <name type="scientific">Sphingobacterium humi</name>
    <dbReference type="NCBI Taxonomy" id="1796905"/>
    <lineage>
        <taxon>Bacteria</taxon>
        <taxon>Pseudomonadati</taxon>
        <taxon>Bacteroidota</taxon>
        <taxon>Sphingobacteriia</taxon>
        <taxon>Sphingobacteriales</taxon>
        <taxon>Sphingobacteriaceae</taxon>
        <taxon>Sphingobacterium</taxon>
    </lineage>
</organism>
<keyword evidence="2" id="KW-1185">Reference proteome</keyword>
<evidence type="ECO:0000313" key="2">
    <source>
        <dbReference type="Proteomes" id="UP000435036"/>
    </source>
</evidence>